<evidence type="ECO:0000256" key="4">
    <source>
        <dbReference type="SAM" id="SignalP"/>
    </source>
</evidence>
<keyword evidence="3" id="KW-1133">Transmembrane helix</keyword>
<dbReference type="Proteomes" id="UP000887568">
    <property type="component" value="Unplaced"/>
</dbReference>
<keyword evidence="7" id="KW-1185">Reference proteome</keyword>
<feature type="disulfide bond" evidence="1">
    <location>
        <begin position="57"/>
        <end position="70"/>
    </location>
</feature>
<feature type="region of interest" description="Disordered" evidence="2">
    <location>
        <begin position="189"/>
        <end position="239"/>
    </location>
</feature>
<keyword evidence="3" id="KW-0812">Transmembrane</keyword>
<feature type="disulfide bond" evidence="1">
    <location>
        <begin position="81"/>
        <end position="96"/>
    </location>
</feature>
<dbReference type="GO" id="GO:0048406">
    <property type="term" value="F:nerve growth factor binding"/>
    <property type="evidence" value="ECO:0007669"/>
    <property type="project" value="TreeGrafter"/>
</dbReference>
<evidence type="ECO:0000259" key="5">
    <source>
        <dbReference type="PROSITE" id="PS50050"/>
    </source>
</evidence>
<dbReference type="GO" id="GO:0009986">
    <property type="term" value="C:cell surface"/>
    <property type="evidence" value="ECO:0007669"/>
    <property type="project" value="TreeGrafter"/>
</dbReference>
<keyword evidence="3" id="KW-0472">Membrane</keyword>
<keyword evidence="1" id="KW-1015">Disulfide bond</keyword>
<feature type="signal peptide" evidence="4">
    <location>
        <begin position="1"/>
        <end position="24"/>
    </location>
</feature>
<sequence length="312" mass="34828">MVTCVRKAAVFLMSAAVLLQPTFANHHSNQQVGSCRYGMFDDRQRGAEPGRLNCRPCSRCMPGYGASRLCIRYNDTECSPCSPGHYSATTSSLDSCIPCTVCGRREPEQQACTVKSDAVCRKHCPIGSFYNPFDEDCLPCSSCRNYPKDEANSVRVQQCVEDGMVPDMQCWPHPDLIDQDMSSVMSYDYSEDQSTDYDSSDSSDKEPPTTVAYYDYRVRPVGPSPRPGQVSNEDTEPDNTEDMARMYTVVLLTLLIVVGLCVFLSITILVCLCRVMKMSSHRSSYQRTNSGGYHCISEKTSKLLVRQPTTYV</sequence>
<name>A0A913ZUY5_PATMI</name>
<dbReference type="InterPro" id="IPR001368">
    <property type="entry name" value="TNFR/NGFR_Cys_rich_reg"/>
</dbReference>
<accession>A0A913ZUY5</accession>
<dbReference type="Pfam" id="PF00020">
    <property type="entry name" value="TNFR_c6"/>
    <property type="match status" value="2"/>
</dbReference>
<dbReference type="GO" id="GO:0005035">
    <property type="term" value="F:death receptor activity"/>
    <property type="evidence" value="ECO:0007669"/>
    <property type="project" value="TreeGrafter"/>
</dbReference>
<protein>
    <recommendedName>
        <fullName evidence="5">TNFR-Cys domain-containing protein</fullName>
    </recommendedName>
</protein>
<feature type="disulfide bond" evidence="1">
    <location>
        <begin position="60"/>
        <end position="78"/>
    </location>
</feature>
<dbReference type="RefSeq" id="XP_038055367.1">
    <property type="nucleotide sequence ID" value="XM_038199439.1"/>
</dbReference>
<feature type="compositionally biased region" description="Acidic residues" evidence="2">
    <location>
        <begin position="189"/>
        <end position="201"/>
    </location>
</feature>
<dbReference type="InterPro" id="IPR052302">
    <property type="entry name" value="Neurotrophin_rcpt-DD"/>
</dbReference>
<evidence type="ECO:0000256" key="3">
    <source>
        <dbReference type="SAM" id="Phobius"/>
    </source>
</evidence>
<evidence type="ECO:0000313" key="7">
    <source>
        <dbReference type="Proteomes" id="UP000887568"/>
    </source>
</evidence>
<dbReference type="SUPFAM" id="SSF57586">
    <property type="entry name" value="TNF receptor-like"/>
    <property type="match status" value="1"/>
</dbReference>
<dbReference type="OMA" id="PEHERIN"/>
<evidence type="ECO:0000313" key="6">
    <source>
        <dbReference type="EnsemblMetazoa" id="XP_038055367.1"/>
    </source>
</evidence>
<feature type="disulfide bond" evidence="1">
    <location>
        <begin position="99"/>
        <end position="112"/>
    </location>
</feature>
<dbReference type="PANTHER" id="PTHR46605">
    <property type="entry name" value="TUMOR NECROSIS FACTOR RECEPTOR"/>
    <property type="match status" value="1"/>
</dbReference>
<dbReference type="AlphaFoldDB" id="A0A913ZUY5"/>
<dbReference type="GO" id="GO:0007266">
    <property type="term" value="P:Rho protein signal transduction"/>
    <property type="evidence" value="ECO:0007669"/>
    <property type="project" value="TreeGrafter"/>
</dbReference>
<keyword evidence="4" id="KW-0732">Signal</keyword>
<feature type="domain" description="TNFR-Cys" evidence="5">
    <location>
        <begin position="80"/>
        <end position="120"/>
    </location>
</feature>
<feature type="repeat" description="TNFR-Cys" evidence="1">
    <location>
        <begin position="80"/>
        <end position="120"/>
    </location>
</feature>
<organism evidence="6 7">
    <name type="scientific">Patiria miniata</name>
    <name type="common">Bat star</name>
    <name type="synonym">Asterina miniata</name>
    <dbReference type="NCBI Taxonomy" id="46514"/>
    <lineage>
        <taxon>Eukaryota</taxon>
        <taxon>Metazoa</taxon>
        <taxon>Echinodermata</taxon>
        <taxon>Eleutherozoa</taxon>
        <taxon>Asterozoa</taxon>
        <taxon>Asteroidea</taxon>
        <taxon>Valvatacea</taxon>
        <taxon>Valvatida</taxon>
        <taxon>Asterinidae</taxon>
        <taxon>Patiria</taxon>
    </lineage>
</organism>
<feature type="disulfide bond" evidence="1">
    <location>
        <begin position="102"/>
        <end position="120"/>
    </location>
</feature>
<reference evidence="6" key="1">
    <citation type="submission" date="2022-11" db="UniProtKB">
        <authorList>
            <consortium name="EnsemblMetazoa"/>
        </authorList>
    </citation>
    <scope>IDENTIFICATION</scope>
</reference>
<proteinExistence type="predicted"/>
<comment type="caution">
    <text evidence="1">Lacks conserved residue(s) required for the propagation of feature annotation.</text>
</comment>
<evidence type="ECO:0000256" key="1">
    <source>
        <dbReference type="PROSITE-ProRule" id="PRU00206"/>
    </source>
</evidence>
<feature type="repeat" description="TNFR-Cys" evidence="1">
    <location>
        <begin position="34"/>
        <end position="78"/>
    </location>
</feature>
<feature type="transmembrane region" description="Helical" evidence="3">
    <location>
        <begin position="246"/>
        <end position="272"/>
    </location>
</feature>
<dbReference type="OrthoDB" id="10048028at2759"/>
<dbReference type="GeneID" id="119727534"/>
<feature type="chain" id="PRO_5036788149" description="TNFR-Cys domain-containing protein" evidence="4">
    <location>
        <begin position="25"/>
        <end position="312"/>
    </location>
</feature>
<evidence type="ECO:0000256" key="2">
    <source>
        <dbReference type="SAM" id="MobiDB-lite"/>
    </source>
</evidence>
<dbReference type="Gene3D" id="2.10.50.10">
    <property type="entry name" value="Tumor Necrosis Factor Receptor, subunit A, domain 2"/>
    <property type="match status" value="1"/>
</dbReference>
<dbReference type="GO" id="GO:0015026">
    <property type="term" value="F:coreceptor activity"/>
    <property type="evidence" value="ECO:0007669"/>
    <property type="project" value="TreeGrafter"/>
</dbReference>
<dbReference type="EnsemblMetazoa" id="XM_038199439.1">
    <property type="protein sequence ID" value="XP_038055367.1"/>
    <property type="gene ID" value="LOC119727534"/>
</dbReference>
<dbReference type="GO" id="GO:0005886">
    <property type="term" value="C:plasma membrane"/>
    <property type="evidence" value="ECO:0007669"/>
    <property type="project" value="TreeGrafter"/>
</dbReference>
<dbReference type="PROSITE" id="PS50050">
    <property type="entry name" value="TNFR_NGFR_2"/>
    <property type="match status" value="2"/>
</dbReference>
<dbReference type="PANTHER" id="PTHR46605:SF2">
    <property type="entry name" value="TNFR-CYS DOMAIN-CONTAINING PROTEIN"/>
    <property type="match status" value="1"/>
</dbReference>
<feature type="domain" description="TNFR-Cys" evidence="5">
    <location>
        <begin position="34"/>
        <end position="78"/>
    </location>
</feature>
<dbReference type="SMART" id="SM00208">
    <property type="entry name" value="TNFR"/>
    <property type="match status" value="3"/>
</dbReference>